<evidence type="ECO:0000313" key="2">
    <source>
        <dbReference type="Proteomes" id="UP000180215"/>
    </source>
</evidence>
<dbReference type="Proteomes" id="UP000180215">
    <property type="component" value="Unassembled WGS sequence"/>
</dbReference>
<sequence length="71" mass="8057">MQVRPCAADSYIRAKAAVLDRVRAKIKEEGYRPAEVAKRLPSTRSEFMRRFMQGREDLNTSLRRAISSASG</sequence>
<proteinExistence type="predicted"/>
<organism evidence="1 2">
    <name type="scientific">Methylorubrum extorquens</name>
    <name type="common">Methylobacterium dichloromethanicum</name>
    <name type="synonym">Methylobacterium extorquens</name>
    <dbReference type="NCBI Taxonomy" id="408"/>
    <lineage>
        <taxon>Bacteria</taxon>
        <taxon>Pseudomonadati</taxon>
        <taxon>Pseudomonadota</taxon>
        <taxon>Alphaproteobacteria</taxon>
        <taxon>Hyphomicrobiales</taxon>
        <taxon>Methylobacteriaceae</taxon>
        <taxon>Methylorubrum</taxon>
    </lineage>
</organism>
<accession>A0A1S1P5R2</accession>
<dbReference type="AlphaFoldDB" id="A0A1S1P5R2"/>
<gene>
    <name evidence="1" type="ORF">BK022_10885</name>
</gene>
<name>A0A1S1P5R2_METEX</name>
<reference evidence="1 2" key="1">
    <citation type="submission" date="2016-10" db="EMBL/GenBank/DDBJ databases">
        <title>Draft genome sequence of Methylobacterium extorquens CP3, a seed endophyte of Crotalaria pumila with plant growth-promoting and metal tolerance properties.</title>
        <authorList>
            <person name="Sanchez-Lopez A.S."/>
            <person name="Van Hamme J.D."/>
            <person name="Thijs S."/>
            <person name="Mcammond B.M."/>
            <person name="Stevens V."/>
            <person name="Gonzalez-Chavez M.D.C."/>
            <person name="Vangronsveld J."/>
        </authorList>
    </citation>
    <scope>NUCLEOTIDE SEQUENCE [LARGE SCALE GENOMIC DNA]</scope>
    <source>
        <strain evidence="1 2">CP3</strain>
    </source>
</reference>
<dbReference type="EMBL" id="MNAO01000106">
    <property type="protein sequence ID" value="OHV16621.1"/>
    <property type="molecule type" value="Genomic_DNA"/>
</dbReference>
<protein>
    <submittedName>
        <fullName evidence="1">Uncharacterized protein</fullName>
    </submittedName>
</protein>
<comment type="caution">
    <text evidence="1">The sequence shown here is derived from an EMBL/GenBank/DDBJ whole genome shotgun (WGS) entry which is preliminary data.</text>
</comment>
<evidence type="ECO:0000313" key="1">
    <source>
        <dbReference type="EMBL" id="OHV16621.1"/>
    </source>
</evidence>